<feature type="domain" description="Helicase ATP-binding" evidence="2">
    <location>
        <begin position="11"/>
        <end position="161"/>
    </location>
</feature>
<dbReference type="CDD" id="cd18793">
    <property type="entry name" value="SF2_C_SNF"/>
    <property type="match status" value="1"/>
</dbReference>
<dbReference type="PANTHER" id="PTHR45766:SF6">
    <property type="entry name" value="SWI_SNF-RELATED MATRIX-ASSOCIATED ACTIN-DEPENDENT REGULATOR OF CHROMATIN SUBFAMILY A-LIKE PROTEIN 1"/>
    <property type="match status" value="1"/>
</dbReference>
<protein>
    <submittedName>
        <fullName evidence="4">HELICc domain containing protein</fullName>
    </submittedName>
</protein>
<organism evidence="4">
    <name type="scientific">uncultured Caudovirales phage</name>
    <dbReference type="NCBI Taxonomy" id="2100421"/>
    <lineage>
        <taxon>Viruses</taxon>
        <taxon>Duplodnaviria</taxon>
        <taxon>Heunggongvirae</taxon>
        <taxon>Uroviricota</taxon>
        <taxon>Caudoviricetes</taxon>
        <taxon>Peduoviridae</taxon>
        <taxon>Maltschvirus</taxon>
        <taxon>Maltschvirus maltsch</taxon>
    </lineage>
</organism>
<feature type="domain" description="Helicase C-terminal" evidence="3">
    <location>
        <begin position="270"/>
        <end position="408"/>
    </location>
</feature>
<dbReference type="PANTHER" id="PTHR45766">
    <property type="entry name" value="DNA ANNEALING HELICASE AND ENDONUCLEASE ZRANB3 FAMILY MEMBER"/>
    <property type="match status" value="1"/>
</dbReference>
<dbReference type="SMART" id="SM00487">
    <property type="entry name" value="DEXDc"/>
    <property type="match status" value="1"/>
</dbReference>
<dbReference type="Pfam" id="PF00176">
    <property type="entry name" value="SNF2-rel_dom"/>
    <property type="match status" value="1"/>
</dbReference>
<evidence type="ECO:0000259" key="3">
    <source>
        <dbReference type="PROSITE" id="PS51194"/>
    </source>
</evidence>
<sequence length="408" mass="45182">MQLFPHQQEAKLFLLSRRRAILADQPRVGKTLPTAAAALENLPALIVCPAIAKTVWEAAFSKLAPKTSVHVVNGKREASEVNSADVTIINYDVLQYGITNVDRYNTLVLDECHRIKNPKAQRTKAAMLAMKKIECVYALSGTPIPNRPIELWPILHGLGIYRGGWFDFAVRYAKMWNAPWGLDTSGASNLVELKETMKPHVLRRKKEDIFKDYRDPQVSLITFDLPNDKREQSFDADALVANPNALLAFEGLAEIMREAGMKKVKAASEFIDDLLQANEPVVVFAHHKDVVAELEKLLMVHKPVIVVGDTARAKRDKAIADFQSGQTKCIIGNIAAMSEGVDLSAADTIVFVECTWSTSALEQASSRVENINKSGIPPVIYILTIKASLDHTVLAKVLKKLNIVNQII</sequence>
<gene>
    <name evidence="4" type="ORF">UFOVP1466_40</name>
    <name evidence="5" type="ORF">UFOVP1554_8</name>
</gene>
<evidence type="ECO:0000259" key="2">
    <source>
        <dbReference type="PROSITE" id="PS51192"/>
    </source>
</evidence>
<dbReference type="Pfam" id="PF00271">
    <property type="entry name" value="Helicase_C"/>
    <property type="match status" value="1"/>
</dbReference>
<dbReference type="InterPro" id="IPR049730">
    <property type="entry name" value="SNF2/RAD54-like_C"/>
</dbReference>
<dbReference type="SMART" id="SM00490">
    <property type="entry name" value="HELICc"/>
    <property type="match status" value="1"/>
</dbReference>
<dbReference type="EMBL" id="LR797415">
    <property type="protein sequence ID" value="CAB4214362.1"/>
    <property type="molecule type" value="Genomic_DNA"/>
</dbReference>
<dbReference type="PROSITE" id="PS51194">
    <property type="entry name" value="HELICASE_CTER"/>
    <property type="match status" value="1"/>
</dbReference>
<dbReference type="EMBL" id="LR798403">
    <property type="protein sequence ID" value="CAB5229472.1"/>
    <property type="molecule type" value="Genomic_DNA"/>
</dbReference>
<keyword evidence="1" id="KW-0378">Hydrolase</keyword>
<reference evidence="4" key="1">
    <citation type="submission" date="2020-05" db="EMBL/GenBank/DDBJ databases">
        <authorList>
            <person name="Chiriac C."/>
            <person name="Salcher M."/>
            <person name="Ghai R."/>
            <person name="Kavagutti S V."/>
        </authorList>
    </citation>
    <scope>NUCLEOTIDE SEQUENCE</scope>
</reference>
<dbReference type="InterPro" id="IPR001650">
    <property type="entry name" value="Helicase_C-like"/>
</dbReference>
<name>A0A6J5SIZ6_9CAUD</name>
<dbReference type="GO" id="GO:0006281">
    <property type="term" value="P:DNA repair"/>
    <property type="evidence" value="ECO:0007669"/>
    <property type="project" value="TreeGrafter"/>
</dbReference>
<dbReference type="InterPro" id="IPR014001">
    <property type="entry name" value="Helicase_ATP-bd"/>
</dbReference>
<dbReference type="GO" id="GO:0005524">
    <property type="term" value="F:ATP binding"/>
    <property type="evidence" value="ECO:0007669"/>
    <property type="project" value="InterPro"/>
</dbReference>
<evidence type="ECO:0000256" key="1">
    <source>
        <dbReference type="ARBA" id="ARBA00022801"/>
    </source>
</evidence>
<dbReference type="InterPro" id="IPR038718">
    <property type="entry name" value="SNF2-like_sf"/>
</dbReference>
<dbReference type="GO" id="GO:0031297">
    <property type="term" value="P:replication fork processing"/>
    <property type="evidence" value="ECO:0007669"/>
    <property type="project" value="TreeGrafter"/>
</dbReference>
<dbReference type="InterPro" id="IPR000330">
    <property type="entry name" value="SNF2_N"/>
</dbReference>
<dbReference type="Gene3D" id="3.40.50.10810">
    <property type="entry name" value="Tandem AAA-ATPase domain"/>
    <property type="match status" value="1"/>
</dbReference>
<evidence type="ECO:0000313" key="5">
    <source>
        <dbReference type="EMBL" id="CAB5229472.1"/>
    </source>
</evidence>
<dbReference type="SUPFAM" id="SSF52540">
    <property type="entry name" value="P-loop containing nucleoside triphosphate hydrolases"/>
    <property type="match status" value="2"/>
</dbReference>
<dbReference type="InterPro" id="IPR027417">
    <property type="entry name" value="P-loop_NTPase"/>
</dbReference>
<evidence type="ECO:0000313" key="4">
    <source>
        <dbReference type="EMBL" id="CAB4214362.1"/>
    </source>
</evidence>
<dbReference type="Gene3D" id="3.40.50.300">
    <property type="entry name" value="P-loop containing nucleotide triphosphate hydrolases"/>
    <property type="match status" value="1"/>
</dbReference>
<proteinExistence type="predicted"/>
<dbReference type="GO" id="GO:0016787">
    <property type="term" value="F:hydrolase activity"/>
    <property type="evidence" value="ECO:0007669"/>
    <property type="project" value="UniProtKB-KW"/>
</dbReference>
<accession>A0A6J5SIZ6</accession>
<dbReference type="PROSITE" id="PS51192">
    <property type="entry name" value="HELICASE_ATP_BIND_1"/>
    <property type="match status" value="1"/>
</dbReference>